<dbReference type="AlphaFoldDB" id="A0A433KTM2"/>
<dbReference type="EMBL" id="RZHG01000008">
    <property type="protein sequence ID" value="RUR32926.1"/>
    <property type="molecule type" value="Genomic_DNA"/>
</dbReference>
<reference evidence="1 2" key="1">
    <citation type="submission" date="2018-12" db="EMBL/GenBank/DDBJ databases">
        <title>three novel Halomonas strain isolated from plants.</title>
        <authorList>
            <person name="Sun C."/>
        </authorList>
    </citation>
    <scope>NUCLEOTIDE SEQUENCE [LARGE SCALE GENOMIC DNA]</scope>
    <source>
        <strain evidence="1 2">DSM 19434</strain>
    </source>
</reference>
<gene>
    <name evidence="1" type="ORF">ELY33_04765</name>
</gene>
<proteinExistence type="predicted"/>
<keyword evidence="2" id="KW-1185">Reference proteome</keyword>
<dbReference type="Pfam" id="PF06296">
    <property type="entry name" value="RelE"/>
    <property type="match status" value="1"/>
</dbReference>
<dbReference type="Proteomes" id="UP000287336">
    <property type="component" value="Unassembled WGS sequence"/>
</dbReference>
<dbReference type="OrthoDB" id="197283at2"/>
<dbReference type="PIRSF" id="PIRSF039032">
    <property type="entry name" value="HigB-2"/>
    <property type="match status" value="1"/>
</dbReference>
<dbReference type="RefSeq" id="WP_126944719.1">
    <property type="nucleotide sequence ID" value="NZ_RZHG01000008.1"/>
</dbReference>
<evidence type="ECO:0000313" key="1">
    <source>
        <dbReference type="EMBL" id="RUR32926.1"/>
    </source>
</evidence>
<evidence type="ECO:0000313" key="2">
    <source>
        <dbReference type="Proteomes" id="UP000287336"/>
    </source>
</evidence>
<protein>
    <submittedName>
        <fullName evidence="1">Addiction module toxin RelE</fullName>
    </submittedName>
</protein>
<organism evidence="1 2">
    <name type="scientific">Vreelandella andesensis</name>
    <dbReference type="NCBI Taxonomy" id="447567"/>
    <lineage>
        <taxon>Bacteria</taxon>
        <taxon>Pseudomonadati</taxon>
        <taxon>Pseudomonadota</taxon>
        <taxon>Gammaproteobacteria</taxon>
        <taxon>Oceanospirillales</taxon>
        <taxon>Halomonadaceae</taxon>
        <taxon>Vreelandella</taxon>
    </lineage>
</organism>
<sequence>MLTTITELPEYMKRADTLLTDFERKAVIDYFAEHPQAGDVMEGTGGIRKLRWSRGNKGKSGGVRVIYYYHDQRIPLYLLTIFGKGERENLSKADRNALSKLVNILVHAALEKHHG</sequence>
<dbReference type="InterPro" id="IPR009387">
    <property type="entry name" value="HigB-2"/>
</dbReference>
<comment type="caution">
    <text evidence="1">The sequence shown here is derived from an EMBL/GenBank/DDBJ whole genome shotgun (WGS) entry which is preliminary data.</text>
</comment>
<name>A0A433KTM2_9GAMM</name>
<accession>A0A433KTM2</accession>